<comment type="subcellular location">
    <subcellularLocation>
        <location evidence="1">Secreted</location>
        <location evidence="1">Extracellular space</location>
        <location evidence="1">Extracellular matrix</location>
    </subcellularLocation>
</comment>
<dbReference type="InterPro" id="IPR013273">
    <property type="entry name" value="ADAMTS/ADAMTS-like"/>
</dbReference>
<evidence type="ECO:0000256" key="10">
    <source>
        <dbReference type="ARBA" id="ARBA00023145"/>
    </source>
</evidence>
<keyword evidence="8 14" id="KW-0862">Zinc</keyword>
<evidence type="ECO:0000256" key="15">
    <source>
        <dbReference type="PIRSR" id="PIRSR613273-3"/>
    </source>
</evidence>
<feature type="disulfide bond" evidence="15">
    <location>
        <begin position="360"/>
        <end position="398"/>
    </location>
</feature>
<feature type="binding site" evidence="14">
    <location>
        <position position="46"/>
    </location>
    <ligand>
        <name>Ca(2+)</name>
        <dbReference type="ChEBI" id="CHEBI:29108"/>
        <label>1</label>
    </ligand>
</feature>
<dbReference type="InterPro" id="IPR006586">
    <property type="entry name" value="ADAM_Cys-rich"/>
</dbReference>
<keyword evidence="9" id="KW-0482">Metalloprotease</keyword>
<evidence type="ECO:0000256" key="2">
    <source>
        <dbReference type="ARBA" id="ARBA00022525"/>
    </source>
</evidence>
<keyword evidence="11 15" id="KW-1015">Disulfide bond</keyword>
<feature type="binding site" evidence="14">
    <location>
        <position position="129"/>
    </location>
    <ligand>
        <name>Ca(2+)</name>
        <dbReference type="ChEBI" id="CHEBI:29108"/>
        <label>1</label>
    </ligand>
</feature>
<feature type="binding site" evidence="14">
    <location>
        <position position="129"/>
    </location>
    <ligand>
        <name>Ca(2+)</name>
        <dbReference type="ChEBI" id="CHEBI:29108"/>
        <label>2</label>
    </ligand>
</feature>
<reference evidence="19" key="4">
    <citation type="submission" date="2025-08" db="UniProtKB">
        <authorList>
            <consortium name="Ensembl"/>
        </authorList>
    </citation>
    <scope>IDENTIFICATION</scope>
</reference>
<feature type="binding site" evidence="14">
    <location>
        <position position="250"/>
    </location>
    <ligand>
        <name>Ca(2+)</name>
        <dbReference type="ChEBI" id="CHEBI:29108"/>
        <label>2</label>
    </ligand>
</feature>
<keyword evidence="3" id="KW-0272">Extracellular matrix</keyword>
<dbReference type="SUPFAM" id="SSF82895">
    <property type="entry name" value="TSP-1 type 1 repeat"/>
    <property type="match status" value="3"/>
</dbReference>
<feature type="binding site" evidence="14">
    <location>
        <position position="46"/>
    </location>
    <ligand>
        <name>Ca(2+)</name>
        <dbReference type="ChEBI" id="CHEBI:29108"/>
        <label>2</label>
    </ligand>
</feature>
<feature type="disulfide bond" evidence="15">
    <location>
        <begin position="147"/>
        <end position="152"/>
    </location>
</feature>
<dbReference type="Pfam" id="PF05986">
    <property type="entry name" value="ADAMTS_spacer1"/>
    <property type="match status" value="1"/>
</dbReference>
<feature type="disulfide bond" evidence="15">
    <location>
        <begin position="118"/>
        <end position="170"/>
    </location>
</feature>
<feature type="disulfide bond" evidence="15">
    <location>
        <begin position="202"/>
        <end position="231"/>
    </location>
</feature>
<dbReference type="PROSITE" id="PS50092">
    <property type="entry name" value="TSP1"/>
    <property type="match status" value="3"/>
</dbReference>
<dbReference type="PROSITE" id="PS50215">
    <property type="entry name" value="ADAM_MEPRO"/>
    <property type="match status" value="1"/>
</dbReference>
<dbReference type="Gene3D" id="3.40.390.10">
    <property type="entry name" value="Collagenase (Catalytic Domain)"/>
    <property type="match status" value="1"/>
</dbReference>
<feature type="disulfide bond" evidence="15">
    <location>
        <begin position="356"/>
        <end position="393"/>
    </location>
</feature>
<dbReference type="InterPro" id="IPR041645">
    <property type="entry name" value="ADAMTS_CR_2"/>
</dbReference>
<keyword evidence="10" id="KW-0865">Zymogen</keyword>
<evidence type="ECO:0000256" key="4">
    <source>
        <dbReference type="ARBA" id="ARBA00022670"/>
    </source>
</evidence>
<dbReference type="PRINTS" id="PR01858">
    <property type="entry name" value="ADAMTS1"/>
</dbReference>
<evidence type="ECO:0000256" key="3">
    <source>
        <dbReference type="ARBA" id="ARBA00022530"/>
    </source>
</evidence>
<dbReference type="InterPro" id="IPR036383">
    <property type="entry name" value="TSP1_rpt_sf"/>
</dbReference>
<evidence type="ECO:0000256" key="16">
    <source>
        <dbReference type="PIRSR" id="PIRSR613274-4"/>
    </source>
</evidence>
<evidence type="ECO:0000256" key="6">
    <source>
        <dbReference type="ARBA" id="ARBA00022723"/>
    </source>
</evidence>
<evidence type="ECO:0000256" key="8">
    <source>
        <dbReference type="ARBA" id="ARBA00022833"/>
    </source>
</evidence>
<feature type="binding site" evidence="14 17">
    <location>
        <position position="186"/>
    </location>
    <ligand>
        <name>Zn(2+)</name>
        <dbReference type="ChEBI" id="CHEBI:29105"/>
        <note>catalytic</note>
    </ligand>
</feature>
<feature type="glycosylation site" description="N-linked (GlcNAc...) asparagine" evidence="16">
    <location>
        <position position="332"/>
    </location>
</feature>
<dbReference type="GO" id="GO:0006508">
    <property type="term" value="P:proteolysis"/>
    <property type="evidence" value="ECO:0007669"/>
    <property type="project" value="UniProtKB-KW"/>
</dbReference>
<feature type="disulfide bond" evidence="15">
    <location>
        <begin position="291"/>
        <end position="325"/>
    </location>
</feature>
<dbReference type="AlphaFoldDB" id="A0A4W3JRU9"/>
<keyword evidence="4" id="KW-0645">Protease</keyword>
<dbReference type="Gene3D" id="2.20.100.10">
    <property type="entry name" value="Thrombospondin type-1 (TSP1) repeat"/>
    <property type="match status" value="3"/>
</dbReference>
<dbReference type="SMART" id="SM00608">
    <property type="entry name" value="ACR"/>
    <property type="match status" value="1"/>
</dbReference>
<dbReference type="Pfam" id="PF19030">
    <property type="entry name" value="TSP1_ADAMTS"/>
    <property type="match status" value="2"/>
</dbReference>
<dbReference type="PANTHER" id="PTHR13723">
    <property type="entry name" value="ADAMTS A DISINTEGRIN AND METALLOPROTEASE WITH THROMBOSPONDIN MOTIFS PROTEASE"/>
    <property type="match status" value="1"/>
</dbReference>
<dbReference type="InterPro" id="IPR001590">
    <property type="entry name" value="Peptidase_M12B"/>
</dbReference>
<evidence type="ECO:0000256" key="5">
    <source>
        <dbReference type="ARBA" id="ARBA00022685"/>
    </source>
</evidence>
<proteinExistence type="predicted"/>
<dbReference type="InterPro" id="IPR045371">
    <property type="entry name" value="ADAMTS_CR_3"/>
</dbReference>
<keyword evidence="2" id="KW-0964">Secreted</keyword>
<name>A0A4W3JRU9_CALMI</name>
<dbReference type="Ensembl" id="ENSCMIT00000042555.1">
    <property type="protein sequence ID" value="ENSCMIP00000041956.1"/>
    <property type="gene ID" value="ENSCMIG00000017460.1"/>
</dbReference>
<feature type="disulfide bond" evidence="15">
    <location>
        <begin position="273"/>
        <end position="296"/>
    </location>
</feature>
<dbReference type="GO" id="GO:0030198">
    <property type="term" value="P:extracellular matrix organization"/>
    <property type="evidence" value="ECO:0007669"/>
    <property type="project" value="InterPro"/>
</dbReference>
<dbReference type="GO" id="GO:0031012">
    <property type="term" value="C:extracellular matrix"/>
    <property type="evidence" value="ECO:0007669"/>
    <property type="project" value="InterPro"/>
</dbReference>
<dbReference type="GeneTree" id="ENSGT00940000156815"/>
<comment type="cofactor">
    <cofactor evidence="14">
        <name>Zn(2+)</name>
        <dbReference type="ChEBI" id="CHEBI:29105"/>
    </cofactor>
    <text evidence="14">Binds 1 zinc ion per subunit.</text>
</comment>
<dbReference type="InterPro" id="IPR013274">
    <property type="entry name" value="Pept_M12B_ADAM-TS1"/>
</dbReference>
<dbReference type="PRINTS" id="PR01857">
    <property type="entry name" value="ADAMTSFAMILY"/>
</dbReference>
<dbReference type="InterPro" id="IPR050439">
    <property type="entry name" value="ADAMTS_ADAMTS-like"/>
</dbReference>
<dbReference type="FunFam" id="3.40.390.10:FF:000001">
    <property type="entry name" value="A disintegrin and metalloproteinase with thrombospondin motifs 1"/>
    <property type="match status" value="1"/>
</dbReference>
<feature type="domain" description="Peptidase M12B" evidence="18">
    <location>
        <begin position="43"/>
        <end position="252"/>
    </location>
</feature>
<protein>
    <submittedName>
        <fullName evidence="19">ADAM metallopeptidase with thrombospondin type 1 motif 1</fullName>
    </submittedName>
</protein>
<keyword evidence="14" id="KW-0106">Calcium</keyword>
<keyword evidence="12 16" id="KW-0325">Glycoprotein</keyword>
<dbReference type="Proteomes" id="UP000314986">
    <property type="component" value="Unassembled WGS sequence"/>
</dbReference>
<evidence type="ECO:0000256" key="9">
    <source>
        <dbReference type="ARBA" id="ARBA00023049"/>
    </source>
</evidence>
<evidence type="ECO:0000256" key="17">
    <source>
        <dbReference type="PROSITE-ProRule" id="PRU00276"/>
    </source>
</evidence>
<dbReference type="GO" id="GO:0008270">
    <property type="term" value="F:zinc ion binding"/>
    <property type="evidence" value="ECO:0007669"/>
    <property type="project" value="InterPro"/>
</dbReference>
<feature type="binding site" evidence="14 17">
    <location>
        <position position="190"/>
    </location>
    <ligand>
        <name>Zn(2+)</name>
        <dbReference type="ChEBI" id="CHEBI:29105"/>
        <note>catalytic</note>
    </ligand>
</feature>
<feature type="binding site" evidence="14">
    <location>
        <position position="250"/>
    </location>
    <ligand>
        <name>Ca(2+)</name>
        <dbReference type="ChEBI" id="CHEBI:29108"/>
        <label>1</label>
    </ligand>
</feature>
<dbReference type="InterPro" id="IPR000884">
    <property type="entry name" value="TSP1_rpt"/>
</dbReference>
<reference evidence="20" key="3">
    <citation type="journal article" date="2014" name="Nature">
        <title>Elephant shark genome provides unique insights into gnathostome evolution.</title>
        <authorList>
            <consortium name="International Elephant Shark Genome Sequencing Consortium"/>
            <person name="Venkatesh B."/>
            <person name="Lee A.P."/>
            <person name="Ravi V."/>
            <person name="Maurya A.K."/>
            <person name="Lian M.M."/>
            <person name="Swann J.B."/>
            <person name="Ohta Y."/>
            <person name="Flajnik M.F."/>
            <person name="Sutoh Y."/>
            <person name="Kasahara M."/>
            <person name="Hoon S."/>
            <person name="Gangu V."/>
            <person name="Roy S.W."/>
            <person name="Irimia M."/>
            <person name="Korzh V."/>
            <person name="Kondrychyn I."/>
            <person name="Lim Z.W."/>
            <person name="Tay B.H."/>
            <person name="Tohari S."/>
            <person name="Kong K.W."/>
            <person name="Ho S."/>
            <person name="Lorente-Galdos B."/>
            <person name="Quilez J."/>
            <person name="Marques-Bonet T."/>
            <person name="Raney B.J."/>
            <person name="Ingham P.W."/>
            <person name="Tay A."/>
            <person name="Hillier L.W."/>
            <person name="Minx P."/>
            <person name="Boehm T."/>
            <person name="Wilson R.K."/>
            <person name="Brenner S."/>
            <person name="Warren W.C."/>
        </authorList>
    </citation>
    <scope>NUCLEOTIDE SEQUENCE [LARGE SCALE GENOMIC DNA]</scope>
</reference>
<reference evidence="19" key="5">
    <citation type="submission" date="2025-09" db="UniProtKB">
        <authorList>
            <consortium name="Ensembl"/>
        </authorList>
    </citation>
    <scope>IDENTIFICATION</scope>
</reference>
<keyword evidence="5" id="KW-0165">Cleavage on pair of basic residues</keyword>
<evidence type="ECO:0000256" key="14">
    <source>
        <dbReference type="PIRSR" id="PIRSR613273-2"/>
    </source>
</evidence>
<dbReference type="SUPFAM" id="SSF55486">
    <property type="entry name" value="Metalloproteases ('zincins'), catalytic domain"/>
    <property type="match status" value="1"/>
</dbReference>
<feature type="active site" evidence="13 17">
    <location>
        <position position="187"/>
    </location>
</feature>
<evidence type="ECO:0000313" key="19">
    <source>
        <dbReference type="Ensembl" id="ENSCMIP00000041956.1"/>
    </source>
</evidence>
<keyword evidence="6 14" id="KW-0479">Metal-binding</keyword>
<feature type="disulfide bond" evidence="15">
    <location>
        <begin position="319"/>
        <end position="330"/>
    </location>
</feature>
<feature type="binding site" evidence="14">
    <location>
        <position position="136"/>
    </location>
    <ligand>
        <name>Ca(2+)</name>
        <dbReference type="ChEBI" id="CHEBI:29108"/>
        <label>1</label>
    </ligand>
</feature>
<dbReference type="Pfam" id="PF00090">
    <property type="entry name" value="TSP_1"/>
    <property type="match status" value="1"/>
</dbReference>
<dbReference type="PANTHER" id="PTHR13723:SF40">
    <property type="entry name" value="A DISINTEGRIN AND METALLOPROTEINASE WITH THROMBOSPONDIN MOTIFS 1"/>
    <property type="match status" value="1"/>
</dbReference>
<feature type="binding site" evidence="14 17">
    <location>
        <position position="196"/>
    </location>
    <ligand>
        <name>Zn(2+)</name>
        <dbReference type="ChEBI" id="CHEBI:29105"/>
        <note>catalytic</note>
    </ligand>
</feature>
<dbReference type="Gene3D" id="2.60.120.830">
    <property type="match status" value="1"/>
</dbReference>
<reference evidence="20" key="1">
    <citation type="journal article" date="2006" name="Science">
        <title>Ancient noncoding elements conserved in the human genome.</title>
        <authorList>
            <person name="Venkatesh B."/>
            <person name="Kirkness E.F."/>
            <person name="Loh Y.H."/>
            <person name="Halpern A.L."/>
            <person name="Lee A.P."/>
            <person name="Johnson J."/>
            <person name="Dandona N."/>
            <person name="Viswanathan L.D."/>
            <person name="Tay A."/>
            <person name="Venter J.C."/>
            <person name="Strausberg R.L."/>
            <person name="Brenner S."/>
        </authorList>
    </citation>
    <scope>NUCLEOTIDE SEQUENCE [LARGE SCALE GENOMIC DNA]</scope>
</reference>
<feature type="disulfide bond" evidence="15">
    <location>
        <begin position="371"/>
        <end position="383"/>
    </location>
</feature>
<dbReference type="Pfam" id="PF01421">
    <property type="entry name" value="Reprolysin"/>
    <property type="match status" value="1"/>
</dbReference>
<keyword evidence="20" id="KW-1185">Reference proteome</keyword>
<dbReference type="Gene3D" id="3.40.1620.60">
    <property type="match status" value="1"/>
</dbReference>
<dbReference type="CDD" id="cd04273">
    <property type="entry name" value="ZnMc_ADAMTS_like"/>
    <property type="match status" value="1"/>
</dbReference>
<dbReference type="FunFam" id="2.60.120.830:FF:000001">
    <property type="entry name" value="A disintegrin and metalloproteinase with thrombospondin motifs 1"/>
    <property type="match status" value="1"/>
</dbReference>
<feature type="disulfide bond" evidence="15">
    <location>
        <begin position="284"/>
        <end position="306"/>
    </location>
</feature>
<evidence type="ECO:0000259" key="18">
    <source>
        <dbReference type="PROSITE" id="PS50215"/>
    </source>
</evidence>
<comment type="caution">
    <text evidence="17">Lacks conserved residue(s) required for the propagation of feature annotation.</text>
</comment>
<keyword evidence="7" id="KW-0378">Hydrolase</keyword>
<reference evidence="20" key="2">
    <citation type="journal article" date="2007" name="PLoS Biol.">
        <title>Survey sequencing and comparative analysis of the elephant shark (Callorhinchus milii) genome.</title>
        <authorList>
            <person name="Venkatesh B."/>
            <person name="Kirkness E.F."/>
            <person name="Loh Y.H."/>
            <person name="Halpern A.L."/>
            <person name="Lee A.P."/>
            <person name="Johnson J."/>
            <person name="Dandona N."/>
            <person name="Viswanathan L.D."/>
            <person name="Tay A."/>
            <person name="Venter J.C."/>
            <person name="Strausberg R.L."/>
            <person name="Brenner S."/>
        </authorList>
    </citation>
    <scope>NUCLEOTIDE SEQUENCE [LARGE SCALE GENOMIC DNA]</scope>
</reference>
<dbReference type="Pfam" id="PF17771">
    <property type="entry name" value="ADAMTS_CR_2"/>
    <property type="match status" value="1"/>
</dbReference>
<feature type="glycosylation site" description="N-linked (GlcNAc...) asparagine" evidence="16">
    <location>
        <position position="506"/>
    </location>
</feature>
<feature type="disulfide bond" evidence="15">
    <location>
        <begin position="164"/>
        <end position="247"/>
    </location>
</feature>
<dbReference type="FunFam" id="2.20.100.10:FF:000006">
    <property type="entry name" value="A disintegrin and metalloproteinase with thrombospondin motifs 1"/>
    <property type="match status" value="1"/>
</dbReference>
<evidence type="ECO:0000256" key="12">
    <source>
        <dbReference type="ARBA" id="ARBA00023180"/>
    </source>
</evidence>
<sequence length="767" mass="84228">TIYPRARQGVLCAELMDDGMGWEPSLSATERKRRAKRFVSSPRYVETLLVADQSMAEFHGSDLKHYLLTLMSVAAKLYKHPSIQNPINLVVVKILVIYEGEKGPQVTSNAALTLRDFCSWQKQHNPASDRDPDHYDTAILFTRKDLCGAQTCDTLGMADVGTVCDPSRSCSIIEDDGVQASFTAAHELGHVFNMPHDDAKQCLQTVGQTGISHLMASTLSNLDRSQPWSACSAYMVTSFLDNGHGECLLDKPQSPLQLANELPGSTYDADHQCQITFGEDSRLCPDTSNTCSLLWCTGNAGGMLICQTKHFPWADGTPCGQGKWCMEGKCVNQTSMKEYNTPVNGNWGVWGPWGTCSRTCGGGVQYSFRHCDRPVPKNGGKYCEGKRVQYKSCNTAECPDSNGKTFREEQCEVHNDFSKSPAFGGMPAVEWVPKYTGVSPRDRCKLFCQAKGTGYYFVLQPKVADGTLCSPESTSVCVQGQCVKAGCDRIIGSNKKFDKCGVCGGNSSTCKKISGSFLLSKRGYQEVVTIPAGATNVDIKQRSARGERHDGNYLALRKTDGTYLLNGGYTLSTQEQDVSFHGATLRYSGSSVLLERVRSFGALSEALVVEVLTVGKSLRPRIKFTYFAKRTPSQHSTKTGPRRKESFNAIRETLTSEWVIGEWGECSKTCGLGWQRRSVVCADPHGRPAPGCRKELRPDGSRQCAETPCPRWALGEWSACSKTCGRGFRRRELECAGGRGQSLPQDSCNQAKRPRRLIDFCNVGVCG</sequence>
<evidence type="ECO:0000256" key="13">
    <source>
        <dbReference type="PIRSR" id="PIRSR613273-1"/>
    </source>
</evidence>
<dbReference type="InterPro" id="IPR024079">
    <property type="entry name" value="MetalloPept_cat_dom_sf"/>
</dbReference>
<dbReference type="SMART" id="SM00209">
    <property type="entry name" value="TSP1"/>
    <property type="match status" value="3"/>
</dbReference>
<evidence type="ECO:0000256" key="1">
    <source>
        <dbReference type="ARBA" id="ARBA00004498"/>
    </source>
</evidence>
<evidence type="ECO:0000256" key="7">
    <source>
        <dbReference type="ARBA" id="ARBA00022801"/>
    </source>
</evidence>
<evidence type="ECO:0000313" key="20">
    <source>
        <dbReference type="Proteomes" id="UP000314986"/>
    </source>
</evidence>
<evidence type="ECO:0000256" key="11">
    <source>
        <dbReference type="ARBA" id="ARBA00023157"/>
    </source>
</evidence>
<organism evidence="19 20">
    <name type="scientific">Callorhinchus milii</name>
    <name type="common">Ghost shark</name>
    <dbReference type="NCBI Taxonomy" id="7868"/>
    <lineage>
        <taxon>Eukaryota</taxon>
        <taxon>Metazoa</taxon>
        <taxon>Chordata</taxon>
        <taxon>Craniata</taxon>
        <taxon>Vertebrata</taxon>
        <taxon>Chondrichthyes</taxon>
        <taxon>Holocephali</taxon>
        <taxon>Chimaeriformes</taxon>
        <taxon>Callorhinchidae</taxon>
        <taxon>Callorhinchus</taxon>
    </lineage>
</organism>
<feature type="binding site" evidence="14">
    <location>
        <position position="247"/>
    </location>
    <ligand>
        <name>Ca(2+)</name>
        <dbReference type="ChEBI" id="CHEBI:29108"/>
        <label>1</label>
    </ligand>
</feature>
<dbReference type="GO" id="GO:0004222">
    <property type="term" value="F:metalloendopeptidase activity"/>
    <property type="evidence" value="ECO:0007669"/>
    <property type="project" value="InterPro"/>
</dbReference>
<accession>A0A4W3JRU9</accession>
<dbReference type="InterPro" id="IPR010294">
    <property type="entry name" value="ADAMTS_spacer1"/>
</dbReference>
<dbReference type="Pfam" id="PF19236">
    <property type="entry name" value="ADAMTS_CR_3"/>
    <property type="match status" value="1"/>
</dbReference>